<proteinExistence type="predicted"/>
<dbReference type="AlphaFoldDB" id="A0A1W6WY08"/>
<evidence type="ECO:0000256" key="1">
    <source>
        <dbReference type="SAM" id="MobiDB-lite"/>
    </source>
</evidence>
<dbReference type="PROSITE" id="PS51257">
    <property type="entry name" value="PROKAR_LIPOPROTEIN"/>
    <property type="match status" value="1"/>
</dbReference>
<dbReference type="RefSeq" id="WP_000721350.1">
    <property type="nucleotide sequence ID" value="NZ_CP021062.1"/>
</dbReference>
<evidence type="ECO:0000313" key="4">
    <source>
        <dbReference type="Proteomes" id="UP000194143"/>
    </source>
</evidence>
<feature type="region of interest" description="Disordered" evidence="1">
    <location>
        <begin position="25"/>
        <end position="52"/>
    </location>
</feature>
<evidence type="ECO:0000313" key="3">
    <source>
        <dbReference type="EMBL" id="ARP61448.1"/>
    </source>
</evidence>
<feature type="compositionally biased region" description="Low complexity" evidence="1">
    <location>
        <begin position="25"/>
        <end position="35"/>
    </location>
</feature>
<evidence type="ECO:0000256" key="2">
    <source>
        <dbReference type="SAM" id="SignalP"/>
    </source>
</evidence>
<protein>
    <submittedName>
        <fullName evidence="3">Phr family secreted Rap phosphatase inhibitor</fullName>
    </submittedName>
</protein>
<gene>
    <name evidence="3" type="ORF">CAB88_31100</name>
</gene>
<dbReference type="GeneID" id="67470855"/>
<organism evidence="3 4">
    <name type="scientific">Bacillus thuringiensis</name>
    <dbReference type="NCBI Taxonomy" id="1428"/>
    <lineage>
        <taxon>Bacteria</taxon>
        <taxon>Bacillati</taxon>
        <taxon>Bacillota</taxon>
        <taxon>Bacilli</taxon>
        <taxon>Bacillales</taxon>
        <taxon>Bacillaceae</taxon>
        <taxon>Bacillus</taxon>
        <taxon>Bacillus cereus group</taxon>
    </lineage>
</organism>
<feature type="signal peptide" evidence="2">
    <location>
        <begin position="1"/>
        <end position="18"/>
    </location>
</feature>
<dbReference type="EMBL" id="CP021062">
    <property type="protein sequence ID" value="ARP61448.1"/>
    <property type="molecule type" value="Genomic_DNA"/>
</dbReference>
<keyword evidence="2" id="KW-0732">Signal</keyword>
<feature type="chain" id="PRO_5043151637" evidence="2">
    <location>
        <begin position="19"/>
        <end position="52"/>
    </location>
</feature>
<accession>A0A1W6WY08</accession>
<keyword evidence="4" id="KW-1185">Reference proteome</keyword>
<name>A0A1W6WY08_BACTU</name>
<geneLocation type="plasmid" evidence="3 4">
    <name>poh1</name>
</geneLocation>
<reference evidence="3 4" key="1">
    <citation type="submission" date="2017-04" db="EMBL/GenBank/DDBJ databases">
        <title>Complete Genome Sequence of Bacillus thuringiensis type Strain ATCC 10792.</title>
        <authorList>
            <person name="Oh D.-H."/>
            <person name="Park B.-J."/>
            <person name="Shuai W."/>
            <person name="Chelliah R."/>
        </authorList>
    </citation>
    <scope>NUCLEOTIDE SEQUENCE [LARGE SCALE GENOMIC DNA]</scope>
    <source>
        <strain evidence="3 4">ATCC 10792</strain>
        <plasmid evidence="3 4">poh1</plasmid>
    </source>
</reference>
<dbReference type="NCBIfam" id="TIGR04429">
    <property type="entry name" value="Phr_nterm"/>
    <property type="match status" value="1"/>
</dbReference>
<dbReference type="Proteomes" id="UP000194143">
    <property type="component" value="Plasmid poh1"/>
</dbReference>
<keyword evidence="3" id="KW-0614">Plasmid</keyword>
<dbReference type="InterPro" id="IPR030968">
    <property type="entry name" value="RapG/K_inhib"/>
</dbReference>
<sequence>MKKIKKIVLSMVVISALACGMNSLLSPQQSSSNGGDTPSPTIPSVSAEVSID</sequence>